<dbReference type="OrthoDB" id="8870348at2"/>
<dbReference type="PROSITE" id="PS00455">
    <property type="entry name" value="AMP_BINDING"/>
    <property type="match status" value="1"/>
</dbReference>
<organism evidence="4 5">
    <name type="scientific">Belliella pelovolcani</name>
    <dbReference type="NCBI Taxonomy" id="529505"/>
    <lineage>
        <taxon>Bacteria</taxon>
        <taxon>Pseudomonadati</taxon>
        <taxon>Bacteroidota</taxon>
        <taxon>Cytophagia</taxon>
        <taxon>Cytophagales</taxon>
        <taxon>Cyclobacteriaceae</taxon>
        <taxon>Belliella</taxon>
    </lineage>
</organism>
<name>A0A1N7LB61_9BACT</name>
<dbReference type="PANTHER" id="PTHR43201:SF5">
    <property type="entry name" value="MEDIUM-CHAIN ACYL-COA LIGASE ACSF2, MITOCHONDRIAL"/>
    <property type="match status" value="1"/>
</dbReference>
<keyword evidence="5" id="KW-1185">Reference proteome</keyword>
<dbReference type="PANTHER" id="PTHR43201">
    <property type="entry name" value="ACYL-COA SYNTHETASE"/>
    <property type="match status" value="1"/>
</dbReference>
<accession>A0A1N7LB61</accession>
<keyword evidence="2 4" id="KW-0436">Ligase</keyword>
<dbReference type="GO" id="GO:0031956">
    <property type="term" value="F:medium-chain fatty acid-CoA ligase activity"/>
    <property type="evidence" value="ECO:0007669"/>
    <property type="project" value="TreeGrafter"/>
</dbReference>
<evidence type="ECO:0000313" key="4">
    <source>
        <dbReference type="EMBL" id="SIS71106.1"/>
    </source>
</evidence>
<dbReference type="Gene3D" id="3.40.50.12780">
    <property type="entry name" value="N-terminal domain of ligase-like"/>
    <property type="match status" value="1"/>
</dbReference>
<dbReference type="InterPro" id="IPR000873">
    <property type="entry name" value="AMP-dep_synth/lig_dom"/>
</dbReference>
<dbReference type="STRING" id="529505.SAMN05421761_103192"/>
<sequence>MGQIILEHQTFSFNEILAGKWQVEAPYFKESLLFCQDWLSGKQEFVLKTSGSTGNPKDILVTRSQMEKSAKATAEFFKIPTQPLLLGCINTAMIGGKMMLVRAMEWDASIYLCQPSSDPLKEAWLQQPYDFVAMVPMQVESSLRSQEQTQFLRKIKTLIIGGATSSPKLVAEIKKARLNAFQTYGMTETVSHIALAKIESGDLIYSVLPEVKIGVDDQSCLWIEAPMAQEKRLQTNDIVELVAPTSFKWLGRADFIINSGGVKIHPEIIEKQIEKIIAASLGPINYFIIGEADEYLGQRAVLIIESELYQKKEQELLEVLKSNLNKYESPKKIYGIPSFQRTDSGKINRHETFKLCGLN</sequence>
<evidence type="ECO:0000259" key="3">
    <source>
        <dbReference type="Pfam" id="PF00501"/>
    </source>
</evidence>
<dbReference type="Gene3D" id="3.30.300.30">
    <property type="match status" value="1"/>
</dbReference>
<proteinExistence type="inferred from homology"/>
<comment type="similarity">
    <text evidence="1">Belongs to the ATP-dependent AMP-binding enzyme family.</text>
</comment>
<feature type="domain" description="AMP-dependent synthetase/ligase" evidence="3">
    <location>
        <begin position="49"/>
        <end position="195"/>
    </location>
</feature>
<dbReference type="EMBL" id="FTOP01000003">
    <property type="protein sequence ID" value="SIS71106.1"/>
    <property type="molecule type" value="Genomic_DNA"/>
</dbReference>
<dbReference type="Pfam" id="PF00501">
    <property type="entry name" value="AMP-binding"/>
    <property type="match status" value="1"/>
</dbReference>
<dbReference type="InterPro" id="IPR045851">
    <property type="entry name" value="AMP-bd_C_sf"/>
</dbReference>
<dbReference type="AlphaFoldDB" id="A0A1N7LB61"/>
<gene>
    <name evidence="4" type="ORF">SAMN05421761_103192</name>
</gene>
<dbReference type="GO" id="GO:0006631">
    <property type="term" value="P:fatty acid metabolic process"/>
    <property type="evidence" value="ECO:0007669"/>
    <property type="project" value="TreeGrafter"/>
</dbReference>
<dbReference type="Proteomes" id="UP000186026">
    <property type="component" value="Unassembled WGS sequence"/>
</dbReference>
<dbReference type="SUPFAM" id="SSF56801">
    <property type="entry name" value="Acetyl-CoA synthetase-like"/>
    <property type="match status" value="1"/>
</dbReference>
<evidence type="ECO:0000256" key="2">
    <source>
        <dbReference type="ARBA" id="ARBA00022598"/>
    </source>
</evidence>
<protein>
    <submittedName>
        <fullName evidence="4">O-succinylbenzoic acid--CoA ligase</fullName>
    </submittedName>
</protein>
<dbReference type="RefSeq" id="WP_076499117.1">
    <property type="nucleotide sequence ID" value="NZ_FTOP01000003.1"/>
</dbReference>
<dbReference type="InterPro" id="IPR020845">
    <property type="entry name" value="AMP-binding_CS"/>
</dbReference>
<evidence type="ECO:0000313" key="5">
    <source>
        <dbReference type="Proteomes" id="UP000186026"/>
    </source>
</evidence>
<reference evidence="5" key="1">
    <citation type="submission" date="2017-01" db="EMBL/GenBank/DDBJ databases">
        <authorList>
            <person name="Varghese N."/>
            <person name="Submissions S."/>
        </authorList>
    </citation>
    <scope>NUCLEOTIDE SEQUENCE [LARGE SCALE GENOMIC DNA]</scope>
    <source>
        <strain evidence="5">DSM 46698</strain>
    </source>
</reference>
<evidence type="ECO:0000256" key="1">
    <source>
        <dbReference type="ARBA" id="ARBA00006432"/>
    </source>
</evidence>
<dbReference type="InterPro" id="IPR042099">
    <property type="entry name" value="ANL_N_sf"/>
</dbReference>